<sequence>MATRAPRTRTAPVAEEPDTGILEITTTREKPVDEAREPLFSIDGEEFTVPKVIPPRLVFLAMNSIREQGAVFSSMRLLELLLGKAQYVRLLELYEAQALTQDNFDQVTALVSQRFFDHMNEPETVGKGSPAS</sequence>
<evidence type="ECO:0000256" key="1">
    <source>
        <dbReference type="SAM" id="MobiDB-lite"/>
    </source>
</evidence>
<comment type="caution">
    <text evidence="2">The sequence shown here is derived from an EMBL/GenBank/DDBJ whole genome shotgun (WGS) entry which is preliminary data.</text>
</comment>
<evidence type="ECO:0000313" key="3">
    <source>
        <dbReference type="Proteomes" id="UP001142400"/>
    </source>
</evidence>
<gene>
    <name evidence="2" type="ORF">NQU54_22470</name>
</gene>
<evidence type="ECO:0000313" key="2">
    <source>
        <dbReference type="EMBL" id="MCQ8831756.1"/>
    </source>
</evidence>
<protein>
    <submittedName>
        <fullName evidence="2">Uncharacterized protein</fullName>
    </submittedName>
</protein>
<name>A0A9X2LYD2_STRMQ</name>
<dbReference type="EMBL" id="JANIIC010000027">
    <property type="protein sequence ID" value="MCQ8831756.1"/>
    <property type="molecule type" value="Genomic_DNA"/>
</dbReference>
<dbReference type="AlphaFoldDB" id="A0A9X2LYD2"/>
<dbReference type="RefSeq" id="WP_257632637.1">
    <property type="nucleotide sequence ID" value="NZ_JANIIC010000027.1"/>
</dbReference>
<keyword evidence="3" id="KW-1185">Reference proteome</keyword>
<dbReference type="Proteomes" id="UP001142400">
    <property type="component" value="Unassembled WGS sequence"/>
</dbReference>
<organism evidence="2 3">
    <name type="scientific">Streptomyces malaysiensis subsp. samsunensis</name>
    <dbReference type="NCBI Taxonomy" id="459658"/>
    <lineage>
        <taxon>Bacteria</taxon>
        <taxon>Bacillati</taxon>
        <taxon>Actinomycetota</taxon>
        <taxon>Actinomycetes</taxon>
        <taxon>Kitasatosporales</taxon>
        <taxon>Streptomycetaceae</taxon>
        <taxon>Streptomyces</taxon>
        <taxon>Streptomyces violaceusniger group</taxon>
    </lineage>
</organism>
<reference evidence="2" key="1">
    <citation type="submission" date="2022-06" db="EMBL/GenBank/DDBJ databases">
        <title>WGS of actinobacteria.</title>
        <authorList>
            <person name="Thawai C."/>
        </authorList>
    </citation>
    <scope>NUCLEOTIDE SEQUENCE</scope>
    <source>
        <strain evidence="2">DSM 42010</strain>
    </source>
</reference>
<feature type="region of interest" description="Disordered" evidence="1">
    <location>
        <begin position="1"/>
        <end position="20"/>
    </location>
</feature>
<proteinExistence type="predicted"/>
<accession>A0A9X2LYD2</accession>